<evidence type="ECO:0000313" key="3">
    <source>
        <dbReference type="EMBL" id="KAK4146307.1"/>
    </source>
</evidence>
<feature type="transmembrane region" description="Helical" evidence="2">
    <location>
        <begin position="6"/>
        <end position="30"/>
    </location>
</feature>
<name>A0AAN6V7T1_9PEZI</name>
<dbReference type="AlphaFoldDB" id="A0AAN6V7T1"/>
<gene>
    <name evidence="3" type="ORF">C8A04DRAFT_25814</name>
</gene>
<feature type="transmembrane region" description="Helical" evidence="2">
    <location>
        <begin position="123"/>
        <end position="147"/>
    </location>
</feature>
<evidence type="ECO:0000313" key="4">
    <source>
        <dbReference type="Proteomes" id="UP001302676"/>
    </source>
</evidence>
<feature type="region of interest" description="Disordered" evidence="1">
    <location>
        <begin position="418"/>
        <end position="508"/>
    </location>
</feature>
<feature type="compositionally biased region" description="Low complexity" evidence="1">
    <location>
        <begin position="351"/>
        <end position="366"/>
    </location>
</feature>
<dbReference type="Proteomes" id="UP001302676">
    <property type="component" value="Unassembled WGS sequence"/>
</dbReference>
<dbReference type="EMBL" id="MU853562">
    <property type="protein sequence ID" value="KAK4146307.1"/>
    <property type="molecule type" value="Genomic_DNA"/>
</dbReference>
<protein>
    <submittedName>
        <fullName evidence="3">Uncharacterized protein</fullName>
    </submittedName>
</protein>
<reference evidence="3" key="1">
    <citation type="journal article" date="2023" name="Mol. Phylogenet. Evol.">
        <title>Genome-scale phylogeny and comparative genomics of the fungal order Sordariales.</title>
        <authorList>
            <person name="Hensen N."/>
            <person name="Bonometti L."/>
            <person name="Westerberg I."/>
            <person name="Brannstrom I.O."/>
            <person name="Guillou S."/>
            <person name="Cros-Aarteil S."/>
            <person name="Calhoun S."/>
            <person name="Haridas S."/>
            <person name="Kuo A."/>
            <person name="Mondo S."/>
            <person name="Pangilinan J."/>
            <person name="Riley R."/>
            <person name="LaButti K."/>
            <person name="Andreopoulos B."/>
            <person name="Lipzen A."/>
            <person name="Chen C."/>
            <person name="Yan M."/>
            <person name="Daum C."/>
            <person name="Ng V."/>
            <person name="Clum A."/>
            <person name="Steindorff A."/>
            <person name="Ohm R.A."/>
            <person name="Martin F."/>
            <person name="Silar P."/>
            <person name="Natvig D.O."/>
            <person name="Lalanne C."/>
            <person name="Gautier V."/>
            <person name="Ament-Velasquez S.L."/>
            <person name="Kruys A."/>
            <person name="Hutchinson M.I."/>
            <person name="Powell A.J."/>
            <person name="Barry K."/>
            <person name="Miller A.N."/>
            <person name="Grigoriev I.V."/>
            <person name="Debuchy R."/>
            <person name="Gladieux P."/>
            <person name="Hiltunen Thoren M."/>
            <person name="Johannesson H."/>
        </authorList>
    </citation>
    <scope>NUCLEOTIDE SEQUENCE</scope>
    <source>
        <strain evidence="3">CBS 141.50</strain>
    </source>
</reference>
<organism evidence="3 4">
    <name type="scientific">Dichotomopilus funicola</name>
    <dbReference type="NCBI Taxonomy" id="1934379"/>
    <lineage>
        <taxon>Eukaryota</taxon>
        <taxon>Fungi</taxon>
        <taxon>Dikarya</taxon>
        <taxon>Ascomycota</taxon>
        <taxon>Pezizomycotina</taxon>
        <taxon>Sordariomycetes</taxon>
        <taxon>Sordariomycetidae</taxon>
        <taxon>Sordariales</taxon>
        <taxon>Chaetomiaceae</taxon>
        <taxon>Dichotomopilus</taxon>
    </lineage>
</organism>
<dbReference type="GeneID" id="87816311"/>
<keyword evidence="2" id="KW-0812">Transmembrane</keyword>
<evidence type="ECO:0000256" key="2">
    <source>
        <dbReference type="SAM" id="Phobius"/>
    </source>
</evidence>
<feature type="compositionally biased region" description="Polar residues" evidence="1">
    <location>
        <begin position="277"/>
        <end position="287"/>
    </location>
</feature>
<feature type="compositionally biased region" description="Acidic residues" evidence="1">
    <location>
        <begin position="461"/>
        <end position="470"/>
    </location>
</feature>
<keyword evidence="2" id="KW-1133">Transmembrane helix</keyword>
<accession>A0AAN6V7T1</accession>
<feature type="transmembrane region" description="Helical" evidence="2">
    <location>
        <begin position="81"/>
        <end position="102"/>
    </location>
</feature>
<evidence type="ECO:0000256" key="1">
    <source>
        <dbReference type="SAM" id="MobiDB-lite"/>
    </source>
</evidence>
<feature type="transmembrane region" description="Helical" evidence="2">
    <location>
        <begin position="42"/>
        <end position="61"/>
    </location>
</feature>
<feature type="compositionally biased region" description="Low complexity" evidence="1">
    <location>
        <begin position="226"/>
        <end position="237"/>
    </location>
</feature>
<feature type="compositionally biased region" description="Low complexity" evidence="1">
    <location>
        <begin position="294"/>
        <end position="311"/>
    </location>
</feature>
<feature type="compositionally biased region" description="Polar residues" evidence="1">
    <location>
        <begin position="325"/>
        <end position="334"/>
    </location>
</feature>
<feature type="compositionally biased region" description="Polar residues" evidence="1">
    <location>
        <begin position="195"/>
        <end position="220"/>
    </location>
</feature>
<keyword evidence="2" id="KW-0472">Membrane</keyword>
<sequence length="508" mass="54352">MAISPNVPAALGAIAFFPTTAIFGIHIILARSPQDRAPSVRAAAIAATIFQGALFVSLPFLSLSHVVPWAPSTRWKVARRIWFAAGLGLCAVASVVSVASIVCLSQVVNDPRSTILRLGAQDFLVGSSVALGFAFATQLAFFVFHFLAGRSLKSRSDAARLSEHVNSRLGPRIKTVPYHNTATPALASKERSSRSFDSQTPPGSSAGRSTAETVNSTFSQAIRPITSKTRLLSTTSRRSSHRPASLDTLGSQRERQSRFSEVGFDSWDTSAVDPENRQTVLESSSPKPSRFLETIPASPTTSRSPSPGNTSEILEPPQARRRSRSYSPVSTRTIHAQRAAFPALPSPPITTTPSTPTASSTPATAADESEAHIHPLFRSGSPAPPSATPGTVVVAAPNAGQVISTSDKHSIRSIQSLRRLRSESQPQVPSPLSRANSCESFLQAGAASGRGRSRSGSPELREEEEEEEEEEKGKEKMEGKEEEDEERMMTPPIPDYVLNAGLETGLRG</sequence>
<dbReference type="RefSeq" id="XP_062639678.1">
    <property type="nucleotide sequence ID" value="XM_062779698.1"/>
</dbReference>
<proteinExistence type="predicted"/>
<reference evidence="3" key="2">
    <citation type="submission" date="2023-05" db="EMBL/GenBank/DDBJ databases">
        <authorList>
            <consortium name="Lawrence Berkeley National Laboratory"/>
            <person name="Steindorff A."/>
            <person name="Hensen N."/>
            <person name="Bonometti L."/>
            <person name="Westerberg I."/>
            <person name="Brannstrom I.O."/>
            <person name="Guillou S."/>
            <person name="Cros-Aarteil S."/>
            <person name="Calhoun S."/>
            <person name="Haridas S."/>
            <person name="Kuo A."/>
            <person name="Mondo S."/>
            <person name="Pangilinan J."/>
            <person name="Riley R."/>
            <person name="Labutti K."/>
            <person name="Andreopoulos B."/>
            <person name="Lipzen A."/>
            <person name="Chen C."/>
            <person name="Yanf M."/>
            <person name="Daum C."/>
            <person name="Ng V."/>
            <person name="Clum A."/>
            <person name="Ohm R."/>
            <person name="Martin F."/>
            <person name="Silar P."/>
            <person name="Natvig D."/>
            <person name="Lalanne C."/>
            <person name="Gautier V."/>
            <person name="Ament-Velasquez S.L."/>
            <person name="Kruys A."/>
            <person name="Hutchinson M.I."/>
            <person name="Powell A.J."/>
            <person name="Barry K."/>
            <person name="Miller A.N."/>
            <person name="Grigoriev I.V."/>
            <person name="Debuchy R."/>
            <person name="Gladieux P."/>
            <person name="Thoren M.H."/>
            <person name="Johannesson H."/>
        </authorList>
    </citation>
    <scope>NUCLEOTIDE SEQUENCE</scope>
    <source>
        <strain evidence="3">CBS 141.50</strain>
    </source>
</reference>
<feature type="region of interest" description="Disordered" evidence="1">
    <location>
        <begin position="184"/>
        <end position="368"/>
    </location>
</feature>
<comment type="caution">
    <text evidence="3">The sequence shown here is derived from an EMBL/GenBank/DDBJ whole genome shotgun (WGS) entry which is preliminary data.</text>
</comment>
<keyword evidence="4" id="KW-1185">Reference proteome</keyword>